<accession>A0A6L2KW68</accession>
<sequence>MIDVFNKRIALRVGDVEVIFDIDKSIKTPPTEDDKCYGIDDLDDTINAKAQELLEIAKPDKVKREHLYSASANEIDEKKPKLKDLLHHLEYAYMHGDKSFPIIISSKLFEKEKILPLQVLEKRKGTIAWKMSNIKGISPSYCTYKILIEDDFKPVIQP</sequence>
<proteinExistence type="predicted"/>
<name>A0A6L2KW68_TANCI</name>
<comment type="caution">
    <text evidence="1">The sequence shown here is derived from an EMBL/GenBank/DDBJ whole genome shotgun (WGS) entry which is preliminary data.</text>
</comment>
<evidence type="ECO:0000313" key="1">
    <source>
        <dbReference type="EMBL" id="GEU52255.1"/>
    </source>
</evidence>
<reference evidence="1" key="1">
    <citation type="journal article" date="2019" name="Sci. Rep.">
        <title>Draft genome of Tanacetum cinerariifolium, the natural source of mosquito coil.</title>
        <authorList>
            <person name="Yamashiro T."/>
            <person name="Shiraishi A."/>
            <person name="Satake H."/>
            <person name="Nakayama K."/>
        </authorList>
    </citation>
    <scope>NUCLEOTIDE SEQUENCE</scope>
</reference>
<organism evidence="1">
    <name type="scientific">Tanacetum cinerariifolium</name>
    <name type="common">Dalmatian daisy</name>
    <name type="synonym">Chrysanthemum cinerariifolium</name>
    <dbReference type="NCBI Taxonomy" id="118510"/>
    <lineage>
        <taxon>Eukaryota</taxon>
        <taxon>Viridiplantae</taxon>
        <taxon>Streptophyta</taxon>
        <taxon>Embryophyta</taxon>
        <taxon>Tracheophyta</taxon>
        <taxon>Spermatophyta</taxon>
        <taxon>Magnoliopsida</taxon>
        <taxon>eudicotyledons</taxon>
        <taxon>Gunneridae</taxon>
        <taxon>Pentapetalae</taxon>
        <taxon>asterids</taxon>
        <taxon>campanulids</taxon>
        <taxon>Asterales</taxon>
        <taxon>Asteraceae</taxon>
        <taxon>Asteroideae</taxon>
        <taxon>Anthemideae</taxon>
        <taxon>Anthemidinae</taxon>
        <taxon>Tanacetum</taxon>
    </lineage>
</organism>
<dbReference type="EMBL" id="BKCJ010002988">
    <property type="protein sequence ID" value="GEU52255.1"/>
    <property type="molecule type" value="Genomic_DNA"/>
</dbReference>
<protein>
    <recommendedName>
        <fullName evidence="2">Reverse transcriptase domain-containing protein</fullName>
    </recommendedName>
</protein>
<gene>
    <name evidence="1" type="ORF">Tci_024233</name>
</gene>
<evidence type="ECO:0008006" key="2">
    <source>
        <dbReference type="Google" id="ProtNLM"/>
    </source>
</evidence>
<dbReference type="AlphaFoldDB" id="A0A6L2KW68"/>